<dbReference type="HOGENOM" id="CLU_010194_44_0_5"/>
<dbReference type="Proteomes" id="UP000032160">
    <property type="component" value="Chromosome I"/>
</dbReference>
<dbReference type="InterPro" id="IPR036291">
    <property type="entry name" value="NAD(P)-bd_dom_sf"/>
</dbReference>
<gene>
    <name evidence="4" type="ORF">BN1012_Phect418</name>
</gene>
<dbReference type="Pfam" id="PF00106">
    <property type="entry name" value="adh_short"/>
    <property type="match status" value="1"/>
</dbReference>
<name>X5MBY5_9HYPH</name>
<protein>
    <recommendedName>
        <fullName evidence="3">Probable oxidoreductase</fullName>
    </recommendedName>
</protein>
<dbReference type="EMBL" id="HG966617">
    <property type="protein sequence ID" value="CDO58632.1"/>
    <property type="molecule type" value="Genomic_DNA"/>
</dbReference>
<accession>X5MBY5</accession>
<keyword evidence="2" id="KW-0560">Oxidoreductase</keyword>
<comment type="similarity">
    <text evidence="1">Belongs to the short-chain dehydrogenases/reductases (SDR) family.</text>
</comment>
<evidence type="ECO:0000256" key="3">
    <source>
        <dbReference type="ARBA" id="ARBA00071493"/>
    </source>
</evidence>
<reference evidence="4 5" key="1">
    <citation type="journal article" date="2014" name="Front. Genet.">
        <title>Genome and metabolic network of "Candidatus Phaeomarinobacter ectocarpi" Ec32, a new candidate genus of Alphaproteobacteria frequently associated with brown algae.</title>
        <authorList>
            <person name="Dittami S.M."/>
            <person name="Barbeyron T."/>
            <person name="Boyen C."/>
            <person name="Cambefort J."/>
            <person name="Collet G."/>
            <person name="Delage L."/>
            <person name="Gobet A."/>
            <person name="Groisillier A."/>
            <person name="Leblanc C."/>
            <person name="Michel G."/>
            <person name="Scornet D."/>
            <person name="Siegel A."/>
            <person name="Tapia J.E."/>
            <person name="Tonon T."/>
        </authorList>
    </citation>
    <scope>NUCLEOTIDE SEQUENCE [LARGE SCALE GENOMIC DNA]</scope>
    <source>
        <strain evidence="4 5">Ec32</strain>
    </source>
</reference>
<dbReference type="KEGG" id="pect:BN1012_Phect418"/>
<evidence type="ECO:0000313" key="4">
    <source>
        <dbReference type="EMBL" id="CDO58632.1"/>
    </source>
</evidence>
<dbReference type="PANTHER" id="PTHR24320">
    <property type="entry name" value="RETINOL DEHYDROGENASE"/>
    <property type="match status" value="1"/>
</dbReference>
<evidence type="ECO:0000256" key="2">
    <source>
        <dbReference type="ARBA" id="ARBA00023002"/>
    </source>
</evidence>
<organism evidence="4 5">
    <name type="scientific">Candidatus Phaeomarinibacter ectocarpi</name>
    <dbReference type="NCBI Taxonomy" id="1458461"/>
    <lineage>
        <taxon>Bacteria</taxon>
        <taxon>Pseudomonadati</taxon>
        <taxon>Pseudomonadota</taxon>
        <taxon>Alphaproteobacteria</taxon>
        <taxon>Hyphomicrobiales</taxon>
        <taxon>Parvibaculaceae</taxon>
        <taxon>Candidatus Phaeomarinibacter</taxon>
    </lineage>
</organism>
<keyword evidence="5" id="KW-1185">Reference proteome</keyword>
<dbReference type="CDD" id="cd05327">
    <property type="entry name" value="retinol-DH_like_SDR_c_like"/>
    <property type="match status" value="1"/>
</dbReference>
<evidence type="ECO:0000313" key="5">
    <source>
        <dbReference type="Proteomes" id="UP000032160"/>
    </source>
</evidence>
<dbReference type="Gene3D" id="3.40.50.720">
    <property type="entry name" value="NAD(P)-binding Rossmann-like Domain"/>
    <property type="match status" value="1"/>
</dbReference>
<dbReference type="InterPro" id="IPR002347">
    <property type="entry name" value="SDR_fam"/>
</dbReference>
<dbReference type="NCBIfam" id="NF004845">
    <property type="entry name" value="PRK06196.1"/>
    <property type="match status" value="1"/>
</dbReference>
<dbReference type="PATRIC" id="fig|1458461.3.peg.417"/>
<dbReference type="AlphaFoldDB" id="X5MBY5"/>
<evidence type="ECO:0000256" key="1">
    <source>
        <dbReference type="ARBA" id="ARBA00006484"/>
    </source>
</evidence>
<dbReference type="SUPFAM" id="SSF51735">
    <property type="entry name" value="NAD(P)-binding Rossmann-fold domains"/>
    <property type="match status" value="1"/>
</dbReference>
<sequence>MAREFGMRSSAADVVEGLDLSGKVAIVTGASSGLGVETARALAGAGAHVIIPGRSPDKLKSVVDDIKKTTGNSNVETGALDLGDLDSVRAFADGFVATGKQLDILINNAGIMATPHRKTAQGFESQFGTNHLGHFVLFGHLLPALEKADGARVVALSSTGHRICDVSLDDPNFETTEYEKWTAYGRAKTANALFALELDNRFKDRGIRAFSVHPGGIMTNLQRDMDPEEFKVLGWVNDKGEVHPGFKTVEQGGATAAWCATAPELDGEGGYYCEDCHKSEQVTPERMAEIRGGVLPHAQDPKTAAALWTKSEEMVGEQFA</sequence>
<dbReference type="OrthoDB" id="109589at2"/>
<dbReference type="FunFam" id="3.40.50.720:FF:000594">
    <property type="entry name" value="Short-chain oxidoreductase"/>
    <property type="match status" value="1"/>
</dbReference>
<dbReference type="STRING" id="1458461.BN1012_Phect418"/>
<dbReference type="GO" id="GO:0016491">
    <property type="term" value="F:oxidoreductase activity"/>
    <property type="evidence" value="ECO:0007669"/>
    <property type="project" value="UniProtKB-KW"/>
</dbReference>
<dbReference type="PANTHER" id="PTHR24320:SF272">
    <property type="entry name" value="NAD(P)-BINDING ROSSMANN-FOLD SUPERFAMILY PROTEIN"/>
    <property type="match status" value="1"/>
</dbReference>
<dbReference type="RefSeq" id="WP_043949531.1">
    <property type="nucleotide sequence ID" value="NZ_HG966617.1"/>
</dbReference>
<dbReference type="PRINTS" id="PR00081">
    <property type="entry name" value="GDHRDH"/>
</dbReference>
<proteinExistence type="inferred from homology"/>